<keyword evidence="11" id="KW-0539">Nucleus</keyword>
<dbReference type="Proteomes" id="UP000887581">
    <property type="component" value="Unplaced"/>
</dbReference>
<dbReference type="GO" id="GO:0005634">
    <property type="term" value="C:nucleus"/>
    <property type="evidence" value="ECO:0007669"/>
    <property type="project" value="UniProtKB-SubCell"/>
</dbReference>
<dbReference type="GO" id="GO:0005524">
    <property type="term" value="F:ATP binding"/>
    <property type="evidence" value="ECO:0007669"/>
    <property type="project" value="UniProtKB-KW"/>
</dbReference>
<evidence type="ECO:0000256" key="8">
    <source>
        <dbReference type="ARBA" id="ARBA00023054"/>
    </source>
</evidence>
<feature type="coiled-coil region" evidence="12">
    <location>
        <begin position="292"/>
        <end position="404"/>
    </location>
</feature>
<evidence type="ECO:0000256" key="10">
    <source>
        <dbReference type="ARBA" id="ARBA00023204"/>
    </source>
</evidence>
<dbReference type="GO" id="GO:0035861">
    <property type="term" value="C:site of double-strand break"/>
    <property type="evidence" value="ECO:0007669"/>
    <property type="project" value="TreeGrafter"/>
</dbReference>
<keyword evidence="4" id="KW-0158">Chromosome</keyword>
<evidence type="ECO:0000256" key="12">
    <source>
        <dbReference type="SAM" id="Coils"/>
    </source>
</evidence>
<keyword evidence="8 12" id="KW-0175">Coiled coil</keyword>
<evidence type="ECO:0000313" key="14">
    <source>
        <dbReference type="Proteomes" id="UP000887581"/>
    </source>
</evidence>
<dbReference type="PANTHER" id="PTHR19306:SF6">
    <property type="entry name" value="STRUCTURAL MAINTENANCE OF CHROMOSOMES PROTEIN 6"/>
    <property type="match status" value="1"/>
</dbReference>
<dbReference type="PANTHER" id="PTHR19306">
    <property type="entry name" value="STRUCTURAL MAINTENANCE OF CHROMOSOMES 5,6 SMC5, SMC6"/>
    <property type="match status" value="1"/>
</dbReference>
<keyword evidence="7" id="KW-0067">ATP-binding</keyword>
<dbReference type="InterPro" id="IPR027417">
    <property type="entry name" value="P-loop_NTPase"/>
</dbReference>
<keyword evidence="9" id="KW-0233">DNA recombination</keyword>
<evidence type="ECO:0000256" key="1">
    <source>
        <dbReference type="ARBA" id="ARBA00004123"/>
    </source>
</evidence>
<dbReference type="Pfam" id="PF02463">
    <property type="entry name" value="SMC_N"/>
    <property type="match status" value="1"/>
</dbReference>
<reference evidence="15" key="1">
    <citation type="submission" date="2022-11" db="UniProtKB">
        <authorList>
            <consortium name="WormBaseParasite"/>
        </authorList>
    </citation>
    <scope>IDENTIFICATION</scope>
</reference>
<keyword evidence="6" id="KW-0227">DNA damage</keyword>
<dbReference type="GO" id="GO:0003684">
    <property type="term" value="F:damaged DNA binding"/>
    <property type="evidence" value="ECO:0007669"/>
    <property type="project" value="TreeGrafter"/>
</dbReference>
<dbReference type="AlphaFoldDB" id="A0A915Q013"/>
<dbReference type="SUPFAM" id="SSF52540">
    <property type="entry name" value="P-loop containing nucleoside triphosphate hydrolases"/>
    <property type="match status" value="1"/>
</dbReference>
<keyword evidence="14" id="KW-1185">Reference proteome</keyword>
<organism evidence="14 15">
    <name type="scientific">Setaria digitata</name>
    <dbReference type="NCBI Taxonomy" id="48799"/>
    <lineage>
        <taxon>Eukaryota</taxon>
        <taxon>Metazoa</taxon>
        <taxon>Ecdysozoa</taxon>
        <taxon>Nematoda</taxon>
        <taxon>Chromadorea</taxon>
        <taxon>Rhabditida</taxon>
        <taxon>Spirurina</taxon>
        <taxon>Spiruromorpha</taxon>
        <taxon>Filarioidea</taxon>
        <taxon>Setariidae</taxon>
        <taxon>Setaria</taxon>
    </lineage>
</organism>
<sequence>MESCSTNGTILEVPGRIASVELFNFMCHESLKIDFDVRNRNCFFIGGSNGSGKSALFAALNMGLGGRGSQNERGNAVKQYIRDGQNRAKIRIVLTNRGFGKHPDYGDAIAVERTINLTSSTYLLKSLIYERERWNEKVISHKKTDLDKILARFSIQLDNPVFWMSQNRCREFLQDLKPQKLYNVWSTVSAENLFNMFVIDAQIFDQPNIYFCMSKFSDFVVVDSFNGTKIEIERLDEDRKRVQNMEQNKQNLFDLKNILRWLPIRDCQKDLCRHSELLAKAVEVYTKLQEGFEAKEKLKTDYLQKLDQLQKNKEKLQEKANNLRAELNKLEKDKKNRHNETLDTGRQLSIMERNQRILDAEISSMELQLKEIEEKRNQGPHYNIAGAEAELFELENQCAAMKKKQFLVEKKKQRFEMELTDIVKSERSLEAEISHCNSVLRELLVEKERTVAMQQSDIARFGASVPQIVNLVRQNVAKFSKKPIGPIGAYIKMKDDSWALAVEQCLRHLLSAWLCDNARDRNILDSLLQKYNIQAAGYIVSKFSESRYDVTLYEPPLEYVTVARMITVTDDNVFNVLIDQTQMESILLFGSDSLARKLMAQNVPFNYEASLYTSWKFISQLFSFALELRFCFVNFKPPKNVYKGFTRNGDEVFAKTSNQVYRFYANHRYPKSTILTSTTEKVSSRALDDQITKVENELLDNKASLAKIQKIRQKMEAEMTNEMQQSNQEMQSIKNNEARLRSLQKRLDAARFEGSVDGQVMNLVSSLDQYRKEKEELIQSGEVLQQKLVKSRQLLRNAELIRAEKAKELEDCENELKKSEVRFSKFGENDLDFEACSNEVNKINICEDEHRQKLSKLETHKNGLEEKIKALNVKLKKMNEEASELVSVAPPDFASLPETTEAEERCRELERRIQVAQESLEGAVVSEEAMGILRDDYEHLRKKYSNAKRVVLKMKDHLRLRNEKFLEVRNLTAERLNELYSGLMSIRNFRGSLIINHHERAIYLKAETQKNQEIDRHDIRDPHEGKRNLQNFKGLSGGERTYISACFVMALWQAMETPVRCMDEFDVFLDLNNRKIVMELFADLATRQFPSHQFIFFTPQGVADFARRDRVQLFEMPKVRN</sequence>
<evidence type="ECO:0000259" key="13">
    <source>
        <dbReference type="Pfam" id="PF02463"/>
    </source>
</evidence>
<comment type="similarity">
    <text evidence="3">Belongs to the SMC family. SMC6 subfamily.</text>
</comment>
<dbReference type="WBParaSite" id="sdigi.contig666.g9424.t1">
    <property type="protein sequence ID" value="sdigi.contig666.g9424.t1"/>
    <property type="gene ID" value="sdigi.contig666.g9424"/>
</dbReference>
<dbReference type="GO" id="GO:0030915">
    <property type="term" value="C:Smc5-Smc6 complex"/>
    <property type="evidence" value="ECO:0007669"/>
    <property type="project" value="TreeGrafter"/>
</dbReference>
<keyword evidence="5" id="KW-0547">Nucleotide-binding</keyword>
<proteinExistence type="inferred from homology"/>
<dbReference type="GO" id="GO:0000724">
    <property type="term" value="P:double-strand break repair via homologous recombination"/>
    <property type="evidence" value="ECO:0007669"/>
    <property type="project" value="TreeGrafter"/>
</dbReference>
<evidence type="ECO:0000256" key="6">
    <source>
        <dbReference type="ARBA" id="ARBA00022763"/>
    </source>
</evidence>
<evidence type="ECO:0000256" key="5">
    <source>
        <dbReference type="ARBA" id="ARBA00022741"/>
    </source>
</evidence>
<name>A0A915Q013_9BILA</name>
<accession>A0A915Q013</accession>
<protein>
    <submittedName>
        <fullName evidence="15">RecF/RecN/SMC N-terminal domain-containing protein</fullName>
    </submittedName>
</protein>
<dbReference type="Gene3D" id="3.40.50.300">
    <property type="entry name" value="P-loop containing nucleotide triphosphate hydrolases"/>
    <property type="match status" value="2"/>
</dbReference>
<evidence type="ECO:0000256" key="9">
    <source>
        <dbReference type="ARBA" id="ARBA00023172"/>
    </source>
</evidence>
<feature type="coiled-coil region" evidence="12">
    <location>
        <begin position="847"/>
        <end position="919"/>
    </location>
</feature>
<feature type="domain" description="RecF/RecN/SMC N-terminal" evidence="13">
    <location>
        <begin position="18"/>
        <end position="1086"/>
    </location>
</feature>
<comment type="subcellular location">
    <subcellularLocation>
        <location evidence="2">Chromosome</location>
    </subcellularLocation>
    <subcellularLocation>
        <location evidence="1">Nucleus</location>
    </subcellularLocation>
</comment>
<evidence type="ECO:0000256" key="2">
    <source>
        <dbReference type="ARBA" id="ARBA00004286"/>
    </source>
</evidence>
<dbReference type="GO" id="GO:0003697">
    <property type="term" value="F:single-stranded DNA binding"/>
    <property type="evidence" value="ECO:0007669"/>
    <property type="project" value="TreeGrafter"/>
</dbReference>
<evidence type="ECO:0000256" key="7">
    <source>
        <dbReference type="ARBA" id="ARBA00022840"/>
    </source>
</evidence>
<evidence type="ECO:0000256" key="11">
    <source>
        <dbReference type="ARBA" id="ARBA00023242"/>
    </source>
</evidence>
<dbReference type="InterPro" id="IPR003395">
    <property type="entry name" value="RecF/RecN/SMC_N"/>
</dbReference>
<feature type="coiled-coil region" evidence="12">
    <location>
        <begin position="705"/>
        <end position="822"/>
    </location>
</feature>
<evidence type="ECO:0000256" key="4">
    <source>
        <dbReference type="ARBA" id="ARBA00022454"/>
    </source>
</evidence>
<evidence type="ECO:0000256" key="3">
    <source>
        <dbReference type="ARBA" id="ARBA00006793"/>
    </source>
</evidence>
<keyword evidence="10" id="KW-0234">DNA repair</keyword>
<evidence type="ECO:0000313" key="15">
    <source>
        <dbReference type="WBParaSite" id="sdigi.contig666.g9424.t1"/>
    </source>
</evidence>